<keyword evidence="7" id="KW-0653">Protein transport</keyword>
<evidence type="ECO:0000313" key="18">
    <source>
        <dbReference type="Proteomes" id="UP000504638"/>
    </source>
</evidence>
<evidence type="ECO:0000256" key="9">
    <source>
        <dbReference type="ARBA" id="ARBA00023132"/>
    </source>
</evidence>
<feature type="compositionally biased region" description="Polar residues" evidence="15">
    <location>
        <begin position="101"/>
        <end position="112"/>
    </location>
</feature>
<evidence type="ECO:0000256" key="11">
    <source>
        <dbReference type="ARBA" id="ARBA00068864"/>
    </source>
</evidence>
<evidence type="ECO:0000256" key="4">
    <source>
        <dbReference type="ARBA" id="ARBA00005911"/>
    </source>
</evidence>
<evidence type="ECO:0000256" key="13">
    <source>
        <dbReference type="ARBA" id="ARBA00081079"/>
    </source>
</evidence>
<feature type="compositionally biased region" description="Low complexity" evidence="15">
    <location>
        <begin position="345"/>
        <end position="366"/>
    </location>
</feature>
<evidence type="ECO:0000256" key="3">
    <source>
        <dbReference type="ARBA" id="ARBA00004620"/>
    </source>
</evidence>
<proteinExistence type="inferred from homology"/>
<dbReference type="GeneID" id="54420956"/>
<evidence type="ECO:0000256" key="7">
    <source>
        <dbReference type="ARBA" id="ARBA00022927"/>
    </source>
</evidence>
<gene>
    <name evidence="17 19" type="ORF">P152DRAFT_462611</name>
</gene>
<feature type="compositionally biased region" description="Low complexity" evidence="15">
    <location>
        <begin position="272"/>
        <end position="293"/>
    </location>
</feature>
<reference evidence="19" key="3">
    <citation type="submission" date="2025-04" db="UniProtKB">
        <authorList>
            <consortium name="RefSeq"/>
        </authorList>
    </citation>
    <scope>IDENTIFICATION</scope>
    <source>
        <strain evidence="19">CBS 781.70</strain>
    </source>
</reference>
<feature type="compositionally biased region" description="Low complexity" evidence="15">
    <location>
        <begin position="304"/>
        <end position="323"/>
    </location>
</feature>
<feature type="compositionally biased region" description="Polar residues" evidence="15">
    <location>
        <begin position="324"/>
        <end position="336"/>
    </location>
</feature>
<dbReference type="FunFam" id="1.20.5.170:FF:000040">
    <property type="entry name" value="Nuclear pore glycoprotein p62"/>
    <property type="match status" value="1"/>
</dbReference>
<keyword evidence="9" id="KW-0906">Nuclear pore complex</keyword>
<evidence type="ECO:0000313" key="19">
    <source>
        <dbReference type="RefSeq" id="XP_033529968.1"/>
    </source>
</evidence>
<comment type="subcellular location">
    <subcellularLocation>
        <location evidence="1">Nucleus membrane</location>
        <topology evidence="1">Peripheral membrane protein</topology>
        <orientation evidence="1">Cytoplasmic side</orientation>
    </subcellularLocation>
    <subcellularLocation>
        <location evidence="3">Nucleus membrane</location>
        <topology evidence="3">Peripheral membrane protein</topology>
        <orientation evidence="3">Nucleoplasmic side</orientation>
    </subcellularLocation>
    <subcellularLocation>
        <location evidence="2">Nucleus</location>
        <location evidence="2">Nuclear pore complex</location>
    </subcellularLocation>
</comment>
<feature type="compositionally biased region" description="Low complexity" evidence="15">
    <location>
        <begin position="211"/>
        <end position="225"/>
    </location>
</feature>
<dbReference type="Pfam" id="PF05064">
    <property type="entry name" value="Nsp1_C"/>
    <property type="match status" value="1"/>
</dbReference>
<dbReference type="GO" id="GO:0031965">
    <property type="term" value="C:nuclear membrane"/>
    <property type="evidence" value="ECO:0007669"/>
    <property type="project" value="UniProtKB-SubCell"/>
</dbReference>
<dbReference type="GO" id="GO:0006405">
    <property type="term" value="P:RNA export from nucleus"/>
    <property type="evidence" value="ECO:0007669"/>
    <property type="project" value="TreeGrafter"/>
</dbReference>
<feature type="compositionally biased region" description="Polar residues" evidence="15">
    <location>
        <begin position="145"/>
        <end position="154"/>
    </location>
</feature>
<evidence type="ECO:0000256" key="15">
    <source>
        <dbReference type="SAM" id="MobiDB-lite"/>
    </source>
</evidence>
<evidence type="ECO:0000256" key="5">
    <source>
        <dbReference type="ARBA" id="ARBA00022448"/>
    </source>
</evidence>
<comment type="similarity">
    <text evidence="4">Belongs to the nucleoporin NSP1/NUP62 family.</text>
</comment>
<keyword evidence="6" id="KW-0509">mRNA transport</keyword>
<dbReference type="PANTHER" id="PTHR12084">
    <property type="entry name" value="NUCLEAR PORE GLYCOPROTEIN P62-RELATED"/>
    <property type="match status" value="1"/>
</dbReference>
<keyword evidence="18" id="KW-1185">Reference proteome</keyword>
<protein>
    <recommendedName>
        <fullName evidence="11">Nucleoporin NSP1</fullName>
    </recommendedName>
    <alternativeName>
        <fullName evidence="12">Nuclear pore protein NSP1</fullName>
    </alternativeName>
    <alternativeName>
        <fullName evidence="13">Nucleoskeletal-like protein</fullName>
    </alternativeName>
</protein>
<evidence type="ECO:0000256" key="14">
    <source>
        <dbReference type="SAM" id="Coils"/>
    </source>
</evidence>
<keyword evidence="8" id="KW-0811">Translocation</keyword>
<feature type="region of interest" description="Disordered" evidence="15">
    <location>
        <begin position="1"/>
        <end position="489"/>
    </location>
</feature>
<keyword evidence="10" id="KW-0539">Nucleus</keyword>
<dbReference type="OrthoDB" id="344345at2759"/>
<dbReference type="GO" id="GO:0006606">
    <property type="term" value="P:protein import into nucleus"/>
    <property type="evidence" value="ECO:0007669"/>
    <property type="project" value="TreeGrafter"/>
</dbReference>
<keyword evidence="5" id="KW-0813">Transport</keyword>
<evidence type="ECO:0000256" key="2">
    <source>
        <dbReference type="ARBA" id="ARBA00004567"/>
    </source>
</evidence>
<dbReference type="EMBL" id="ML975185">
    <property type="protein sequence ID" value="KAF1808337.1"/>
    <property type="molecule type" value="Genomic_DNA"/>
</dbReference>
<sequence>MSSFNFGGTSQGGEKKNPFSATASTPGSSLFGGSAANPPSSSPFGAKPPQSGGLFGGLAGQPSGSSPFGGAPAQKDEGPKPFGVSGATPTPAESKTPGLFMSTTPQAGSSGLFQKPNPAGNAPSNSGGGGNQPTPGSTNTPGSSYNFTNTTPASNAGGAASSMFGKPAGSGSLFSPAPASGPAGTSTPATSKPTLSFMTSTTPAGPPPATSGPSFPTSGSQTTSSAFGNAQKPASLFGGVAANQGATSTGPTAMAGFGGVGKPQGGIAGQQPSSASTPSTSTPFPATAAPSGPQQGSAVSLFGQNTASQPQASAQSTQTAGSSLFSRTSDGFSSSPFAGGAKINQPASTAPLSSQQPAQQPATGGLFKSFPTKADAPTSGPPTSTAANTAAPASTTTSAAQPATTAPTLGTGLFQKSGLPGAATSSALGTTGTTTPASSTAAPASTQAAAPAAKATTAAMAPPGMGPSPAQLHQSTGPTPDPTSRLKNKSMDEIITKWATDLTKYQKEFTRSAQQVAGWDQLLVENSDKISKLYSKTFHAERDAAEIDKQLSTVESQQDELQHFLDRYEREIDELLVKGGVMGPDGVGLQGVDQERERTYKLAERLTERVNGLNRDVTDVIDEINNVSSSLSKTNNPDDPLSHVVKVLNSHLQQLQQVDTATAGLKEKVEAAQKDSVRANASWNGSQSMGSDPAADFYRSFRVRR</sequence>
<feature type="compositionally biased region" description="Low complexity" evidence="15">
    <location>
        <begin position="132"/>
        <end position="144"/>
    </location>
</feature>
<reference evidence="19" key="2">
    <citation type="submission" date="2020-04" db="EMBL/GenBank/DDBJ databases">
        <authorList>
            <consortium name="NCBI Genome Project"/>
        </authorList>
    </citation>
    <scope>NUCLEOTIDE SEQUENCE</scope>
    <source>
        <strain evidence="19">CBS 781.70</strain>
    </source>
</reference>
<evidence type="ECO:0000256" key="8">
    <source>
        <dbReference type="ARBA" id="ARBA00023010"/>
    </source>
</evidence>
<keyword evidence="14" id="KW-0175">Coiled coil</keyword>
<evidence type="ECO:0000313" key="17">
    <source>
        <dbReference type="EMBL" id="KAF1808337.1"/>
    </source>
</evidence>
<reference evidence="17 19" key="1">
    <citation type="submission" date="2020-01" db="EMBL/GenBank/DDBJ databases">
        <authorList>
            <consortium name="DOE Joint Genome Institute"/>
            <person name="Haridas S."/>
            <person name="Albert R."/>
            <person name="Binder M."/>
            <person name="Bloem J."/>
            <person name="Labutti K."/>
            <person name="Salamov A."/>
            <person name="Andreopoulos B."/>
            <person name="Baker S.E."/>
            <person name="Barry K."/>
            <person name="Bills G."/>
            <person name="Bluhm B.H."/>
            <person name="Cannon C."/>
            <person name="Castanera R."/>
            <person name="Culley D.E."/>
            <person name="Daum C."/>
            <person name="Ezra D."/>
            <person name="Gonzalez J.B."/>
            <person name="Henrissat B."/>
            <person name="Kuo A."/>
            <person name="Liang C."/>
            <person name="Lipzen A."/>
            <person name="Lutzoni F."/>
            <person name="Magnuson J."/>
            <person name="Mondo S."/>
            <person name="Nolan M."/>
            <person name="Ohm R."/>
            <person name="Pangilinan J."/>
            <person name="Park H.-J."/>
            <person name="Ramirez L."/>
            <person name="Alfaro M."/>
            <person name="Sun H."/>
            <person name="Tritt A."/>
            <person name="Yoshinaga Y."/>
            <person name="Zwiers L.-H."/>
            <person name="Turgeon B.G."/>
            <person name="Goodwin S.B."/>
            <person name="Spatafora J.W."/>
            <person name="Crous P.W."/>
            <person name="Grigoriev I.V."/>
        </authorList>
    </citation>
    <scope>NUCLEOTIDE SEQUENCE</scope>
    <source>
        <strain evidence="17 19">CBS 781.70</strain>
    </source>
</reference>
<feature type="coiled-coil region" evidence="14">
    <location>
        <begin position="551"/>
        <end position="578"/>
    </location>
</feature>
<feature type="compositionally biased region" description="Low complexity" evidence="15">
    <location>
        <begin position="116"/>
        <end position="125"/>
    </location>
</feature>
<evidence type="ECO:0000256" key="10">
    <source>
        <dbReference type="ARBA" id="ARBA00023242"/>
    </source>
</evidence>
<dbReference type="AlphaFoldDB" id="A0A6G1FRD1"/>
<evidence type="ECO:0000256" key="12">
    <source>
        <dbReference type="ARBA" id="ARBA00078941"/>
    </source>
</evidence>
<feature type="compositionally biased region" description="Gly residues" evidence="15">
    <location>
        <begin position="256"/>
        <end position="268"/>
    </location>
</feature>
<dbReference type="GO" id="GO:0044613">
    <property type="term" value="C:nuclear pore central transport channel"/>
    <property type="evidence" value="ECO:0007669"/>
    <property type="project" value="TreeGrafter"/>
</dbReference>
<feature type="domain" description="Nucleoporin NSP1-like C-terminal" evidence="16">
    <location>
        <begin position="478"/>
        <end position="577"/>
    </location>
</feature>
<dbReference type="PANTHER" id="PTHR12084:SF0">
    <property type="entry name" value="NUCLEAR PORE GLYCOPROTEIN P62"/>
    <property type="match status" value="1"/>
</dbReference>
<feature type="compositionally biased region" description="Low complexity" evidence="15">
    <location>
        <begin position="376"/>
        <end position="408"/>
    </location>
</feature>
<feature type="compositionally biased region" description="Polar residues" evidence="15">
    <location>
        <begin position="183"/>
        <end position="198"/>
    </location>
</feature>
<dbReference type="GO" id="GO:0005543">
    <property type="term" value="F:phospholipid binding"/>
    <property type="evidence" value="ECO:0007669"/>
    <property type="project" value="TreeGrafter"/>
</dbReference>
<dbReference type="InterPro" id="IPR007758">
    <property type="entry name" value="Nucleoporin_NSP1_C"/>
</dbReference>
<feature type="compositionally biased region" description="Polar residues" evidence="15">
    <location>
        <begin position="19"/>
        <end position="28"/>
    </location>
</feature>
<evidence type="ECO:0000259" key="16">
    <source>
        <dbReference type="Pfam" id="PF05064"/>
    </source>
</evidence>
<dbReference type="InterPro" id="IPR026010">
    <property type="entry name" value="NSP1/NUP62"/>
</dbReference>
<dbReference type="Proteomes" id="UP000504638">
    <property type="component" value="Unplaced"/>
</dbReference>
<feature type="region of interest" description="Disordered" evidence="15">
    <location>
        <begin position="674"/>
        <end position="695"/>
    </location>
</feature>
<dbReference type="GO" id="GO:0017056">
    <property type="term" value="F:structural constituent of nuclear pore"/>
    <property type="evidence" value="ECO:0007669"/>
    <property type="project" value="InterPro"/>
</dbReference>
<feature type="compositionally biased region" description="Polar residues" evidence="15">
    <location>
        <begin position="679"/>
        <end position="690"/>
    </location>
</feature>
<feature type="compositionally biased region" description="Low complexity" evidence="15">
    <location>
        <begin position="420"/>
        <end position="470"/>
    </location>
</feature>
<dbReference type="Gene3D" id="1.20.5.170">
    <property type="match status" value="1"/>
</dbReference>
<accession>A0A6G1FRD1</accession>
<dbReference type="GO" id="GO:0051028">
    <property type="term" value="P:mRNA transport"/>
    <property type="evidence" value="ECO:0007669"/>
    <property type="project" value="UniProtKB-KW"/>
</dbReference>
<evidence type="ECO:0000256" key="1">
    <source>
        <dbReference type="ARBA" id="ARBA00004335"/>
    </source>
</evidence>
<feature type="compositionally biased region" description="Low complexity" evidence="15">
    <location>
        <begin position="31"/>
        <end position="45"/>
    </location>
</feature>
<organism evidence="17">
    <name type="scientific">Eremomyces bilateralis CBS 781.70</name>
    <dbReference type="NCBI Taxonomy" id="1392243"/>
    <lineage>
        <taxon>Eukaryota</taxon>
        <taxon>Fungi</taxon>
        <taxon>Dikarya</taxon>
        <taxon>Ascomycota</taxon>
        <taxon>Pezizomycotina</taxon>
        <taxon>Dothideomycetes</taxon>
        <taxon>Dothideomycetes incertae sedis</taxon>
        <taxon>Eremomycetales</taxon>
        <taxon>Eremomycetaceae</taxon>
        <taxon>Eremomyces</taxon>
    </lineage>
</organism>
<evidence type="ECO:0000256" key="6">
    <source>
        <dbReference type="ARBA" id="ARBA00022816"/>
    </source>
</evidence>
<name>A0A6G1FRD1_9PEZI</name>
<dbReference type="RefSeq" id="XP_033529968.1">
    <property type="nucleotide sequence ID" value="XM_033680386.1"/>
</dbReference>